<name>A0A1M6XPM6_9ACTN</name>
<protein>
    <submittedName>
        <fullName evidence="2">Uncharacterized protein YhfF</fullName>
    </submittedName>
</protein>
<sequence>MASDAGLDPDSLPRAEFGFPGPLRDQLVAAVLDGSKTSTTGVVADYAYEGEALPEVGERAVVLDSDGRGVGVIEVTDVRVVPLREVDLAHAMDEGEGYESVAAWRRGHEDFWHGPERRAVLGDSETTVDDDTPLVLQRFRLVADLRG</sequence>
<dbReference type="AlphaFoldDB" id="A0A1M6XPM6"/>
<organism evidence="2 3">
    <name type="scientific">Actinacidiphila paucisporea</name>
    <dbReference type="NCBI Taxonomy" id="310782"/>
    <lineage>
        <taxon>Bacteria</taxon>
        <taxon>Bacillati</taxon>
        <taxon>Actinomycetota</taxon>
        <taxon>Actinomycetes</taxon>
        <taxon>Kitasatosporales</taxon>
        <taxon>Streptomycetaceae</taxon>
        <taxon>Actinacidiphila</taxon>
    </lineage>
</organism>
<dbReference type="SMART" id="SM01022">
    <property type="entry name" value="ASCH"/>
    <property type="match status" value="1"/>
</dbReference>
<dbReference type="CDD" id="cd06553">
    <property type="entry name" value="ASCH_Ef3133_like"/>
    <property type="match status" value="1"/>
</dbReference>
<evidence type="ECO:0000313" key="2">
    <source>
        <dbReference type="EMBL" id="SHL07937.1"/>
    </source>
</evidence>
<dbReference type="Proteomes" id="UP000184111">
    <property type="component" value="Unassembled WGS sequence"/>
</dbReference>
<dbReference type="SUPFAM" id="SSF88697">
    <property type="entry name" value="PUA domain-like"/>
    <property type="match status" value="1"/>
</dbReference>
<dbReference type="Pfam" id="PF04266">
    <property type="entry name" value="ASCH"/>
    <property type="match status" value="1"/>
</dbReference>
<evidence type="ECO:0000313" key="3">
    <source>
        <dbReference type="Proteomes" id="UP000184111"/>
    </source>
</evidence>
<proteinExistence type="predicted"/>
<dbReference type="Gene3D" id="3.10.400.10">
    <property type="entry name" value="Sulfate adenylyltransferase"/>
    <property type="match status" value="1"/>
</dbReference>
<dbReference type="PIRSF" id="PIRSF021320">
    <property type="entry name" value="DUF984"/>
    <property type="match status" value="1"/>
</dbReference>
<keyword evidence="3" id="KW-1185">Reference proteome</keyword>
<dbReference type="PANTHER" id="PTHR39203:SF1">
    <property type="entry name" value="CYTOPLASMIC PROTEIN"/>
    <property type="match status" value="1"/>
</dbReference>
<dbReference type="RefSeq" id="WP_073494313.1">
    <property type="nucleotide sequence ID" value="NZ_FRBI01000002.1"/>
</dbReference>
<dbReference type="InterPro" id="IPR015947">
    <property type="entry name" value="PUA-like_sf"/>
</dbReference>
<dbReference type="OrthoDB" id="9807542at2"/>
<gene>
    <name evidence="2" type="ORF">SAMN05216499_102485</name>
</gene>
<dbReference type="InterPro" id="IPR007374">
    <property type="entry name" value="ASCH_domain"/>
</dbReference>
<dbReference type="EMBL" id="FRBI01000002">
    <property type="protein sequence ID" value="SHL07937.1"/>
    <property type="molecule type" value="Genomic_DNA"/>
</dbReference>
<dbReference type="PANTHER" id="PTHR39203">
    <property type="entry name" value="CYTOPLASMIC PROTEIN-RELATED"/>
    <property type="match status" value="1"/>
</dbReference>
<feature type="domain" description="ASCH" evidence="1">
    <location>
        <begin position="17"/>
        <end position="143"/>
    </location>
</feature>
<accession>A0A1M6XPM6</accession>
<evidence type="ECO:0000259" key="1">
    <source>
        <dbReference type="SMART" id="SM01022"/>
    </source>
</evidence>
<dbReference type="InterPro" id="IPR009326">
    <property type="entry name" value="DUF984"/>
</dbReference>
<reference evidence="2 3" key="1">
    <citation type="submission" date="2016-11" db="EMBL/GenBank/DDBJ databases">
        <authorList>
            <person name="Jaros S."/>
            <person name="Januszkiewicz K."/>
            <person name="Wedrychowicz H."/>
        </authorList>
    </citation>
    <scope>NUCLEOTIDE SEQUENCE [LARGE SCALE GENOMIC DNA]</scope>
    <source>
        <strain evidence="2 3">CGMCC 4.2025</strain>
    </source>
</reference>